<dbReference type="Proteomes" id="UP000826725">
    <property type="component" value="Chromosome"/>
</dbReference>
<keyword evidence="3" id="KW-0964">Secreted</keyword>
<dbReference type="InterPro" id="IPR010810">
    <property type="entry name" value="Flagellin_hook_IN_motif"/>
</dbReference>
<accession>A0A8D5FH77</accession>
<comment type="function">
    <text evidence="3">Flagellin is the subunit protein which polymerizes to form the filaments of bacterial flagella.</text>
</comment>
<reference evidence="6" key="1">
    <citation type="submission" date="2020-09" db="EMBL/GenBank/DDBJ databases">
        <title>Desulfogranum mesoprofundum gen. nov., sp. nov., a novel mesophilic, sulfate-reducing chemolithoautotroph isolated from a deep-sea hydrothermal vent chimney in the Suiyo Seamount.</title>
        <authorList>
            <person name="Hashimoto Y."/>
            <person name="Nakagawa S."/>
        </authorList>
    </citation>
    <scope>NUCLEOTIDE SEQUENCE</scope>
    <source>
        <strain evidence="6">KT2</strain>
    </source>
</reference>
<dbReference type="InterPro" id="IPR001492">
    <property type="entry name" value="Flagellin"/>
</dbReference>
<evidence type="ECO:0000256" key="3">
    <source>
        <dbReference type="RuleBase" id="RU362073"/>
    </source>
</evidence>
<keyword evidence="7" id="KW-1185">Reference proteome</keyword>
<keyword evidence="6" id="KW-0966">Cell projection</keyword>
<keyword evidence="6" id="KW-0969">Cilium</keyword>
<feature type="domain" description="Flagellin N-terminal" evidence="4">
    <location>
        <begin position="5"/>
        <end position="141"/>
    </location>
</feature>
<dbReference type="PANTHER" id="PTHR42792">
    <property type="entry name" value="FLAGELLIN"/>
    <property type="match status" value="1"/>
</dbReference>
<comment type="similarity">
    <text evidence="1 3">Belongs to the bacterial flagellin family.</text>
</comment>
<dbReference type="GO" id="GO:0009288">
    <property type="term" value="C:bacterial-type flagellum"/>
    <property type="evidence" value="ECO:0007669"/>
    <property type="project" value="UniProtKB-SubCell"/>
</dbReference>
<comment type="subcellular location">
    <subcellularLocation>
        <location evidence="3">Secreted</location>
    </subcellularLocation>
    <subcellularLocation>
        <location evidence="3">Bacterial flagellum</location>
    </subcellularLocation>
</comment>
<proteinExistence type="inferred from homology"/>
<feature type="domain" description="Flagellin C-terminal" evidence="5">
    <location>
        <begin position="415"/>
        <end position="500"/>
    </location>
</feature>
<keyword evidence="2 3" id="KW-0975">Bacterial flagellum</keyword>
<evidence type="ECO:0000313" key="6">
    <source>
        <dbReference type="EMBL" id="BCL60571.1"/>
    </source>
</evidence>
<evidence type="ECO:0000256" key="2">
    <source>
        <dbReference type="ARBA" id="ARBA00023143"/>
    </source>
</evidence>
<sequence length="502" mass="51179">MALTINTNVSSLNAQRNLGKSQGDLAKAMQRLSSGLRINSAKDDAAGLAISDRMTSQIRGLNQAARNANDGISLAQTAEGALQETTNILQRMRELAVQSANDTNSASDRSSLQAEVNQLKQEISRIAETTEFNGKKLLDGTMSSAQFQVGANANETISFSISSAKAANLGNNSLTSSNSTANYSIEAATSAASGSSANDVMAQTLTIAGPQGSKTASVADGDTANVIASKINAVSSDTGVKATARTTATLSSLNANGNVGFSLQGTNVTAVTINATVLSDDLTNLVSAINEQTGNTGVTATLSADKASVTLEQSSGYDIKILDFAHSSGSATITLQGSEGSAVTLTEAGAADDADSSTVGGEITFSSPNGFNISSDIANTSGSLFNVAANNANVSTLSSVDNIDISTVTGSGNAIKTIDGALDQIDSMRGNLGAIQNRFESTIANLSNVSENLSAARSRILDADIAQETSAMTKNNILQQAGVAILSQANQTPQLALQLLQG</sequence>
<gene>
    <name evidence="6" type="primary">fliC_2</name>
    <name evidence="6" type="ORF">DGMP_12640</name>
</gene>
<dbReference type="Pfam" id="PF00669">
    <property type="entry name" value="Flagellin_N"/>
    <property type="match status" value="1"/>
</dbReference>
<dbReference type="Pfam" id="PF00700">
    <property type="entry name" value="Flagellin_C"/>
    <property type="match status" value="1"/>
</dbReference>
<dbReference type="AlphaFoldDB" id="A0A8D5FH77"/>
<evidence type="ECO:0000259" key="4">
    <source>
        <dbReference type="Pfam" id="PF00669"/>
    </source>
</evidence>
<evidence type="ECO:0000259" key="5">
    <source>
        <dbReference type="Pfam" id="PF00700"/>
    </source>
</evidence>
<dbReference type="PANTHER" id="PTHR42792:SF2">
    <property type="entry name" value="FLAGELLIN"/>
    <property type="match status" value="1"/>
</dbReference>
<evidence type="ECO:0000256" key="1">
    <source>
        <dbReference type="ARBA" id="ARBA00005709"/>
    </source>
</evidence>
<dbReference type="Pfam" id="PF07196">
    <property type="entry name" value="Flagellin_IN"/>
    <property type="match status" value="1"/>
</dbReference>
<evidence type="ECO:0000313" key="7">
    <source>
        <dbReference type="Proteomes" id="UP000826725"/>
    </source>
</evidence>
<dbReference type="GO" id="GO:0005198">
    <property type="term" value="F:structural molecule activity"/>
    <property type="evidence" value="ECO:0007669"/>
    <property type="project" value="UniProtKB-UniRule"/>
</dbReference>
<organism evidence="6 7">
    <name type="scientific">Desulfomarina profundi</name>
    <dbReference type="NCBI Taxonomy" id="2772557"/>
    <lineage>
        <taxon>Bacteria</taxon>
        <taxon>Pseudomonadati</taxon>
        <taxon>Thermodesulfobacteriota</taxon>
        <taxon>Desulfobulbia</taxon>
        <taxon>Desulfobulbales</taxon>
        <taxon>Desulfobulbaceae</taxon>
        <taxon>Desulfomarina</taxon>
    </lineage>
</organism>
<name>A0A8D5FH77_9BACT</name>
<dbReference type="GO" id="GO:0005576">
    <property type="term" value="C:extracellular region"/>
    <property type="evidence" value="ECO:0007669"/>
    <property type="project" value="UniProtKB-SubCell"/>
</dbReference>
<keyword evidence="6" id="KW-0282">Flagellum</keyword>
<dbReference type="EMBL" id="AP024086">
    <property type="protein sequence ID" value="BCL60571.1"/>
    <property type="molecule type" value="Genomic_DNA"/>
</dbReference>
<dbReference type="KEGG" id="dbk:DGMP_12640"/>
<dbReference type="InterPro" id="IPR046358">
    <property type="entry name" value="Flagellin_C"/>
</dbReference>
<dbReference type="InterPro" id="IPR001029">
    <property type="entry name" value="Flagellin_N"/>
</dbReference>
<protein>
    <recommendedName>
        <fullName evidence="3">Flagellin</fullName>
    </recommendedName>
</protein>